<dbReference type="VEuPathDB" id="TriTrypDB:TCDM_04990"/>
<organism evidence="2 3">
    <name type="scientific">Trypanosoma cruzi</name>
    <dbReference type="NCBI Taxonomy" id="5693"/>
    <lineage>
        <taxon>Eukaryota</taxon>
        <taxon>Discoba</taxon>
        <taxon>Euglenozoa</taxon>
        <taxon>Kinetoplastea</taxon>
        <taxon>Metakinetoplastina</taxon>
        <taxon>Trypanosomatida</taxon>
        <taxon>Trypanosomatidae</taxon>
        <taxon>Trypanosoma</taxon>
        <taxon>Schizotrypanum</taxon>
    </lineage>
</organism>
<dbReference type="VEuPathDB" id="TriTrypDB:BCY84_19435"/>
<dbReference type="VEuPathDB" id="TriTrypDB:Tc_MARK_5665"/>
<dbReference type="VEuPathDB" id="TriTrypDB:C4B63_41g240"/>
<accession>A0A2V2WPC2</accession>
<protein>
    <submittedName>
        <fullName evidence="2">Uncharacterized protein</fullName>
    </submittedName>
</protein>
<reference evidence="2 3" key="1">
    <citation type="journal article" date="2018" name="Microb. Genom.">
        <title>Expanding an expanded genome: long-read sequencing of Trypanosoma cruzi.</title>
        <authorList>
            <person name="Berna L."/>
            <person name="Rodriguez M."/>
            <person name="Chiribao M.L."/>
            <person name="Parodi-Talice A."/>
            <person name="Pita S."/>
            <person name="Rijo G."/>
            <person name="Alvarez-Valin F."/>
            <person name="Robello C."/>
        </authorList>
    </citation>
    <scope>NUCLEOTIDE SEQUENCE [LARGE SCALE GENOMIC DNA]</scope>
    <source>
        <strain evidence="2 3">TCC</strain>
    </source>
</reference>
<dbReference type="VEuPathDB" id="TriTrypDB:TcG_02349"/>
<dbReference type="OrthoDB" id="250241at2759"/>
<feature type="region of interest" description="Disordered" evidence="1">
    <location>
        <begin position="307"/>
        <end position="326"/>
    </location>
</feature>
<comment type="caution">
    <text evidence="2">The sequence shown here is derived from an EMBL/GenBank/DDBJ whole genome shotgun (WGS) entry which is preliminary data.</text>
</comment>
<dbReference type="AlphaFoldDB" id="A0A2V2WPC2"/>
<dbReference type="Proteomes" id="UP000246078">
    <property type="component" value="Unassembled WGS sequence"/>
</dbReference>
<gene>
    <name evidence="2" type="ORF">C3747_78g113</name>
</gene>
<evidence type="ECO:0000313" key="2">
    <source>
        <dbReference type="EMBL" id="PWV09529.1"/>
    </source>
</evidence>
<dbReference type="VEuPathDB" id="TriTrypDB:C3747_78g113"/>
<feature type="compositionally biased region" description="Basic and acidic residues" evidence="1">
    <location>
        <begin position="340"/>
        <end position="353"/>
    </location>
</feature>
<dbReference type="EMBL" id="PRFC01000078">
    <property type="protein sequence ID" value="PWV09529.1"/>
    <property type="molecule type" value="Genomic_DNA"/>
</dbReference>
<proteinExistence type="predicted"/>
<sequence length="353" mass="38355">MMPQEASQHTAAHFHPYGREMENDFKLLAMNATAFVPGSVERLRASCWMSDGERFVDVVDTANITPILHPWWRRQVDGPIPSSVFYSSVRAAPLAFPRAAQTSSLLYSADGAVGDADRHEYHHRDNTALQRFWTTQENATGGNVQRAPETQQLATAWYQLNYGIPVSSGVLEQPYNIIEGADAPLAVPVARPLPERATAPAVSMRDADLVVDSPAPLEDTSGGIREELLALCRRLDAVEAACCLHSSRSARRGAEVTPIPPQLSSVEEAAAPVAPVTVSPLASPSPPRLRESSSGVTLERLMNAVRRARERAKEQEQHRQLGSMSSALLNADASFSALKTTEDGTPEKGSQRT</sequence>
<dbReference type="VEuPathDB" id="TriTrypDB:TCSYLVIO_006911"/>
<dbReference type="SMR" id="A0A2V2WPC2"/>
<dbReference type="VEuPathDB" id="TriTrypDB:ECC02_002473"/>
<dbReference type="VEuPathDB" id="TriTrypDB:TcCL_ESM02340"/>
<dbReference type="VEuPathDB" id="TriTrypDB:TcCLB.506529.140"/>
<evidence type="ECO:0000256" key="1">
    <source>
        <dbReference type="SAM" id="MobiDB-lite"/>
    </source>
</evidence>
<name>A0A2V2WPC2_TRYCR</name>
<dbReference type="VEuPathDB" id="TriTrypDB:TcBrA4_0067280"/>
<dbReference type="VEuPathDB" id="TriTrypDB:TcCLB.510885.50"/>
<feature type="region of interest" description="Disordered" evidence="1">
    <location>
        <begin position="332"/>
        <end position="353"/>
    </location>
</feature>
<evidence type="ECO:0000313" key="3">
    <source>
        <dbReference type="Proteomes" id="UP000246078"/>
    </source>
</evidence>